<dbReference type="InterPro" id="IPR011990">
    <property type="entry name" value="TPR-like_helical_dom_sf"/>
</dbReference>
<dbReference type="OrthoDB" id="9766256at2"/>
<gene>
    <name evidence="2" type="ORF">CLV25_11223</name>
</gene>
<dbReference type="EMBL" id="SLWB01000012">
    <property type="protein sequence ID" value="TCN64696.1"/>
    <property type="molecule type" value="Genomic_DNA"/>
</dbReference>
<evidence type="ECO:0000313" key="2">
    <source>
        <dbReference type="EMBL" id="TCN64696.1"/>
    </source>
</evidence>
<sequence length="627" mass="70945">MKRKSLIAVFALAATLFTGCKDDFADINTNPATVTKGNVVSLFTQGLQSFEPSGYLYWYYNASLTHQWCQAFTPSGGFTDNFNVHGALGDQGEQVIRVMRYFREVNDLISKMEPNEAKKYTAVKSMFYPLMVYMGMFDSDMFGDMPYSEACMAKYTSPMLLTPKYDTMESLYDLWLSELNTALEGFKATGQVALDKQDFVYNGDVKKWAKFANSLKLKIAVRLLNVNKTKALQIAEEAASNSAGLITSMNEDFIYNRAISTTKDGDDPFHFGNSVSSGVGSKPVVDLLVKNRDPRVRFFYNKNDFNSRVVQGFFDAGKPLPAYIESNVEFTTDANGKKKFVAWKGAGEPWVRYYGLPTEYNAKDQSKYFDYFDSNRWKISKEINGEKIEKTYYPCATFQEELVRGRIEYTYPDVPGAAVAQDKEQQPWFGMFFSAAEVNLYLAELKLQGAKLPGTAESYYNQGVELSVKAYDKLAMLNKIPYYTKTYDENEVAIALKAGEVETMMANADYKLTGTPAEMLEKVYLQQYLHFMYQPDDQFMTVRRSGVPMRGSAILPWADIAPQGSTYIPRRFDITSPSPTDLMYNIKVEAAKRQGFSFGKREEPNTLNAERVWIDKGAPNFGEGPKL</sequence>
<protein>
    <submittedName>
        <fullName evidence="2">SusD-like starch-binding protein associating with outer membrane</fullName>
    </submittedName>
</protein>
<reference evidence="2 3" key="1">
    <citation type="submission" date="2019-03" db="EMBL/GenBank/DDBJ databases">
        <title>Genomic Encyclopedia of Archaeal and Bacterial Type Strains, Phase II (KMG-II): from individual species to whole genera.</title>
        <authorList>
            <person name="Goeker M."/>
        </authorList>
    </citation>
    <scope>NUCLEOTIDE SEQUENCE [LARGE SCALE GENOMIC DNA]</scope>
    <source>
        <strain evidence="2 3">RL-C</strain>
    </source>
</reference>
<dbReference type="RefSeq" id="WP_131839843.1">
    <property type="nucleotide sequence ID" value="NZ_SLWB01000012.1"/>
</dbReference>
<feature type="chain" id="PRO_5020530743" evidence="1">
    <location>
        <begin position="26"/>
        <end position="627"/>
    </location>
</feature>
<proteinExistence type="predicted"/>
<accession>A0A4R2ECA8</accession>
<keyword evidence="1" id="KW-0732">Signal</keyword>
<dbReference type="AlphaFoldDB" id="A0A4R2ECA8"/>
<evidence type="ECO:0000313" key="3">
    <source>
        <dbReference type="Proteomes" id="UP000294830"/>
    </source>
</evidence>
<feature type="signal peptide" evidence="1">
    <location>
        <begin position="1"/>
        <end position="25"/>
    </location>
</feature>
<dbReference type="Proteomes" id="UP000294830">
    <property type="component" value="Unassembled WGS sequence"/>
</dbReference>
<dbReference type="Pfam" id="PF12771">
    <property type="entry name" value="SusD-like_2"/>
    <property type="match status" value="2"/>
</dbReference>
<keyword evidence="3" id="KW-1185">Reference proteome</keyword>
<comment type="caution">
    <text evidence="2">The sequence shown here is derived from an EMBL/GenBank/DDBJ whole genome shotgun (WGS) entry which is preliminary data.</text>
</comment>
<dbReference type="PROSITE" id="PS51257">
    <property type="entry name" value="PROKAR_LIPOPROTEIN"/>
    <property type="match status" value="1"/>
</dbReference>
<dbReference type="Gene3D" id="1.20.120.840">
    <property type="entry name" value="SusD-like, tetratrico peptide repeats domain"/>
    <property type="match status" value="1"/>
</dbReference>
<name>A0A4R2ECA8_9BACT</name>
<organism evidence="2 3">
    <name type="scientific">Acetobacteroides hydrogenigenes</name>
    <dbReference type="NCBI Taxonomy" id="979970"/>
    <lineage>
        <taxon>Bacteria</taxon>
        <taxon>Pseudomonadati</taxon>
        <taxon>Bacteroidota</taxon>
        <taxon>Bacteroidia</taxon>
        <taxon>Bacteroidales</taxon>
        <taxon>Rikenellaceae</taxon>
        <taxon>Acetobacteroides</taxon>
    </lineage>
</organism>
<evidence type="ECO:0000256" key="1">
    <source>
        <dbReference type="SAM" id="SignalP"/>
    </source>
</evidence>
<dbReference type="Gene3D" id="1.25.40.390">
    <property type="match status" value="1"/>
</dbReference>
<dbReference type="SUPFAM" id="SSF48452">
    <property type="entry name" value="TPR-like"/>
    <property type="match status" value="1"/>
</dbReference>
<dbReference type="InterPro" id="IPR041662">
    <property type="entry name" value="SusD-like_2"/>
</dbReference>